<dbReference type="STRING" id="504474.cu0822"/>
<evidence type="ECO:0000256" key="18">
    <source>
        <dbReference type="RuleBase" id="RU003938"/>
    </source>
</evidence>
<keyword evidence="14" id="KW-0443">Lipid metabolism</keyword>
<keyword evidence="11 18" id="KW-0812">Transmembrane</keyword>
<protein>
    <recommendedName>
        <fullName evidence="7 18">Phosphatidate cytidylyltransferase</fullName>
        <ecNumber evidence="6 18">2.7.7.41</ecNumber>
    </recommendedName>
</protein>
<name>B1VG93_CORU7</name>
<feature type="transmembrane region" description="Helical" evidence="20">
    <location>
        <begin position="203"/>
        <end position="223"/>
    </location>
</feature>
<accession>B1VG93</accession>
<keyword evidence="16" id="KW-0594">Phospholipid biosynthesis</keyword>
<evidence type="ECO:0000256" key="20">
    <source>
        <dbReference type="SAM" id="Phobius"/>
    </source>
</evidence>
<feature type="transmembrane region" description="Helical" evidence="20">
    <location>
        <begin position="268"/>
        <end position="288"/>
    </location>
</feature>
<dbReference type="GO" id="GO:0005886">
    <property type="term" value="C:plasma membrane"/>
    <property type="evidence" value="ECO:0007669"/>
    <property type="project" value="UniProtKB-SubCell"/>
</dbReference>
<dbReference type="Proteomes" id="UP000001727">
    <property type="component" value="Chromosome"/>
</dbReference>
<feature type="transmembrane region" description="Helical" evidence="20">
    <location>
        <begin position="113"/>
        <end position="133"/>
    </location>
</feature>
<keyword evidence="10 18" id="KW-0808">Transferase</keyword>
<comment type="subcellular location">
    <subcellularLocation>
        <location evidence="2">Cell membrane</location>
        <topology evidence="2">Multi-pass membrane protein</topology>
    </subcellularLocation>
</comment>
<evidence type="ECO:0000256" key="10">
    <source>
        <dbReference type="ARBA" id="ARBA00022679"/>
    </source>
</evidence>
<dbReference type="GO" id="GO:0016024">
    <property type="term" value="P:CDP-diacylglycerol biosynthetic process"/>
    <property type="evidence" value="ECO:0007669"/>
    <property type="project" value="UniProtKB-UniPathway"/>
</dbReference>
<dbReference type="AlphaFoldDB" id="B1VG93"/>
<dbReference type="RefSeq" id="WP_012360071.1">
    <property type="nucleotide sequence ID" value="NC_010545.1"/>
</dbReference>
<dbReference type="Pfam" id="PF01148">
    <property type="entry name" value="CTP_transf_1"/>
    <property type="match status" value="1"/>
</dbReference>
<sequence>MPARIVSGHVAIRGQKCTHSFGAASGWPERRGAVAAHASNPASEPGGTSPREAAKPAKQINPGRNLKHAITTALILGAIVILSLLSPLLWYALLVVGMGLAVYEVWRRLLEAGYMLSLPVLVTGSTAMILLSWPFGPTGLVAGFASSVLLLMVTRLFHHGRHSPPHNYVRDMAVGVMVLTWIPMFGAFAAMLSRLESAGAPGAFYIITFMLCVVANDVGGYAFGVLFGKHPMAPAVSPKKSWEGFAGSVTSAAVVGALAVSLLLGGPWWLGIGLGVGLSVCATLGDLVESQFKRDLGIKDMSGMLPGHGGLMDRLDGMLPAAMVTWVVLNLIG</sequence>
<evidence type="ECO:0000256" key="11">
    <source>
        <dbReference type="ARBA" id="ARBA00022692"/>
    </source>
</evidence>
<evidence type="ECO:0000256" key="5">
    <source>
        <dbReference type="ARBA" id="ARBA00010185"/>
    </source>
</evidence>
<feature type="region of interest" description="Disordered" evidence="19">
    <location>
        <begin position="34"/>
        <end position="58"/>
    </location>
</feature>
<keyword evidence="12 18" id="KW-0548">Nucleotidyltransferase</keyword>
<dbReference type="eggNOG" id="COG0575">
    <property type="taxonomic scope" value="Bacteria"/>
</dbReference>
<dbReference type="UniPathway" id="UPA00557">
    <property type="reaction ID" value="UER00614"/>
</dbReference>
<keyword evidence="22" id="KW-1185">Reference proteome</keyword>
<feature type="transmembrane region" description="Helical" evidence="20">
    <location>
        <begin position="139"/>
        <end position="157"/>
    </location>
</feature>
<keyword evidence="15 20" id="KW-0472">Membrane</keyword>
<dbReference type="PANTHER" id="PTHR46382:SF1">
    <property type="entry name" value="PHOSPHATIDATE CYTIDYLYLTRANSFERASE"/>
    <property type="match status" value="1"/>
</dbReference>
<evidence type="ECO:0000256" key="12">
    <source>
        <dbReference type="ARBA" id="ARBA00022695"/>
    </source>
</evidence>
<evidence type="ECO:0000256" key="9">
    <source>
        <dbReference type="ARBA" id="ARBA00022516"/>
    </source>
</evidence>
<evidence type="ECO:0000256" key="1">
    <source>
        <dbReference type="ARBA" id="ARBA00001698"/>
    </source>
</evidence>
<evidence type="ECO:0000256" key="4">
    <source>
        <dbReference type="ARBA" id="ARBA00005189"/>
    </source>
</evidence>
<organism evidence="21 22">
    <name type="scientific">Corynebacterium urealyticum (strain ATCC 43042 / DSM 7109)</name>
    <dbReference type="NCBI Taxonomy" id="504474"/>
    <lineage>
        <taxon>Bacteria</taxon>
        <taxon>Bacillati</taxon>
        <taxon>Actinomycetota</taxon>
        <taxon>Actinomycetes</taxon>
        <taxon>Mycobacteriales</taxon>
        <taxon>Corynebacteriaceae</taxon>
        <taxon>Corynebacterium</taxon>
    </lineage>
</organism>
<dbReference type="GO" id="GO:0004605">
    <property type="term" value="F:phosphatidate cytidylyltransferase activity"/>
    <property type="evidence" value="ECO:0007669"/>
    <property type="project" value="UniProtKB-EC"/>
</dbReference>
<dbReference type="PROSITE" id="PS01315">
    <property type="entry name" value="CDS"/>
    <property type="match status" value="1"/>
</dbReference>
<reference evidence="21 22" key="1">
    <citation type="journal article" date="2008" name="J. Biotechnol.">
        <title>The lifestyle of Corynebacterium urealyticum derived from its complete genome sequence established by pyrosequencing.</title>
        <authorList>
            <person name="Tauch A."/>
            <person name="Trost E."/>
            <person name="Tilker A."/>
            <person name="Ludewig U."/>
            <person name="Schneiker S."/>
            <person name="Goesmann A."/>
            <person name="Arnold W."/>
            <person name="Bekel T."/>
            <person name="Brinkrolf K."/>
            <person name="Brune I."/>
            <person name="Goetker S."/>
            <person name="Kalinowski J."/>
            <person name="Kamp P.-B."/>
            <person name="Lobo F.P."/>
            <person name="Viehoever P."/>
            <person name="Weisshaar B."/>
            <person name="Soriano F."/>
            <person name="Droege M."/>
            <person name="Puehler A."/>
        </authorList>
    </citation>
    <scope>NUCLEOTIDE SEQUENCE [LARGE SCALE GENOMIC DNA]</scope>
    <source>
        <strain evidence="22">ATCC 43042 / DSM 7109</strain>
    </source>
</reference>
<comment type="pathway">
    <text evidence="3 18">Phospholipid metabolism; CDP-diacylglycerol biosynthesis; CDP-diacylglycerol from sn-glycerol 3-phosphate: step 3/3.</text>
</comment>
<comment type="pathway">
    <text evidence="4">Lipid metabolism.</text>
</comment>
<keyword evidence="13 20" id="KW-1133">Transmembrane helix</keyword>
<dbReference type="EC" id="2.7.7.41" evidence="6 18"/>
<evidence type="ECO:0000313" key="22">
    <source>
        <dbReference type="Proteomes" id="UP000001727"/>
    </source>
</evidence>
<evidence type="ECO:0000256" key="16">
    <source>
        <dbReference type="ARBA" id="ARBA00023209"/>
    </source>
</evidence>
<dbReference type="KEGG" id="cur:cu0822"/>
<evidence type="ECO:0000256" key="3">
    <source>
        <dbReference type="ARBA" id="ARBA00005119"/>
    </source>
</evidence>
<feature type="transmembrane region" description="Helical" evidence="20">
    <location>
        <begin position="244"/>
        <end position="262"/>
    </location>
</feature>
<evidence type="ECO:0000256" key="15">
    <source>
        <dbReference type="ARBA" id="ARBA00023136"/>
    </source>
</evidence>
<comment type="similarity">
    <text evidence="5 18">Belongs to the CDS family.</text>
</comment>
<evidence type="ECO:0000256" key="13">
    <source>
        <dbReference type="ARBA" id="ARBA00022989"/>
    </source>
</evidence>
<proteinExistence type="inferred from homology"/>
<comment type="catalytic activity">
    <reaction evidence="1 18">
        <text>a 1,2-diacyl-sn-glycero-3-phosphate + CTP + H(+) = a CDP-1,2-diacyl-sn-glycerol + diphosphate</text>
        <dbReference type="Rhea" id="RHEA:16229"/>
        <dbReference type="ChEBI" id="CHEBI:15378"/>
        <dbReference type="ChEBI" id="CHEBI:33019"/>
        <dbReference type="ChEBI" id="CHEBI:37563"/>
        <dbReference type="ChEBI" id="CHEBI:58332"/>
        <dbReference type="ChEBI" id="CHEBI:58608"/>
        <dbReference type="EC" id="2.7.7.41"/>
    </reaction>
</comment>
<dbReference type="HOGENOM" id="CLU_037294_0_0_11"/>
<dbReference type="EMBL" id="AM942444">
    <property type="protein sequence ID" value="CAQ04782.1"/>
    <property type="molecule type" value="Genomic_DNA"/>
</dbReference>
<evidence type="ECO:0000256" key="17">
    <source>
        <dbReference type="ARBA" id="ARBA00023264"/>
    </source>
</evidence>
<evidence type="ECO:0000256" key="14">
    <source>
        <dbReference type="ARBA" id="ARBA00023098"/>
    </source>
</evidence>
<dbReference type="GeneID" id="60603599"/>
<dbReference type="PANTHER" id="PTHR46382">
    <property type="entry name" value="PHOSPHATIDATE CYTIDYLYLTRANSFERASE"/>
    <property type="match status" value="1"/>
</dbReference>
<keyword evidence="9" id="KW-0444">Lipid biosynthesis</keyword>
<dbReference type="InterPro" id="IPR000374">
    <property type="entry name" value="PC_trans"/>
</dbReference>
<evidence type="ECO:0000256" key="7">
    <source>
        <dbReference type="ARBA" id="ARBA00019373"/>
    </source>
</evidence>
<keyword evidence="17" id="KW-1208">Phospholipid metabolism</keyword>
<evidence type="ECO:0000313" key="21">
    <source>
        <dbReference type="EMBL" id="CAQ04782.1"/>
    </source>
</evidence>
<evidence type="ECO:0000256" key="19">
    <source>
        <dbReference type="SAM" id="MobiDB-lite"/>
    </source>
</evidence>
<evidence type="ECO:0000256" key="6">
    <source>
        <dbReference type="ARBA" id="ARBA00012487"/>
    </source>
</evidence>
<gene>
    <name evidence="21" type="ordered locus">cu0822</name>
</gene>
<evidence type="ECO:0000256" key="2">
    <source>
        <dbReference type="ARBA" id="ARBA00004651"/>
    </source>
</evidence>
<keyword evidence="8" id="KW-1003">Cell membrane</keyword>
<evidence type="ECO:0000256" key="8">
    <source>
        <dbReference type="ARBA" id="ARBA00022475"/>
    </source>
</evidence>
<feature type="transmembrane region" description="Helical" evidence="20">
    <location>
        <begin position="169"/>
        <end position="191"/>
    </location>
</feature>